<protein>
    <submittedName>
        <fullName evidence="1">Uncharacterized protein</fullName>
    </submittedName>
</protein>
<proteinExistence type="predicted"/>
<feature type="non-terminal residue" evidence="1">
    <location>
        <position position="1"/>
    </location>
</feature>
<reference evidence="1" key="1">
    <citation type="journal article" date="2015" name="Nature">
        <title>Complex archaea that bridge the gap between prokaryotes and eukaryotes.</title>
        <authorList>
            <person name="Spang A."/>
            <person name="Saw J.H."/>
            <person name="Jorgensen S.L."/>
            <person name="Zaremba-Niedzwiedzka K."/>
            <person name="Martijn J."/>
            <person name="Lind A.E."/>
            <person name="van Eijk R."/>
            <person name="Schleper C."/>
            <person name="Guy L."/>
            <person name="Ettema T.J."/>
        </authorList>
    </citation>
    <scope>NUCLEOTIDE SEQUENCE</scope>
</reference>
<evidence type="ECO:0000313" key="1">
    <source>
        <dbReference type="EMBL" id="KKL14457.1"/>
    </source>
</evidence>
<sequence>NNLYILMLNDDVEKWIEENLTGNYDINCDDYYEYDCCYMIIEFINDEDAMAFKLRWT</sequence>
<gene>
    <name evidence="1" type="ORF">LCGC14_2515540</name>
</gene>
<dbReference type="AlphaFoldDB" id="A0A0F9BKV3"/>
<organism evidence="1">
    <name type="scientific">marine sediment metagenome</name>
    <dbReference type="NCBI Taxonomy" id="412755"/>
    <lineage>
        <taxon>unclassified sequences</taxon>
        <taxon>metagenomes</taxon>
        <taxon>ecological metagenomes</taxon>
    </lineage>
</organism>
<accession>A0A0F9BKV3</accession>
<dbReference type="EMBL" id="LAZR01040452">
    <property type="protein sequence ID" value="KKL14457.1"/>
    <property type="molecule type" value="Genomic_DNA"/>
</dbReference>
<name>A0A0F9BKV3_9ZZZZ</name>
<comment type="caution">
    <text evidence="1">The sequence shown here is derived from an EMBL/GenBank/DDBJ whole genome shotgun (WGS) entry which is preliminary data.</text>
</comment>